<feature type="transmembrane region" description="Helical" evidence="1">
    <location>
        <begin position="67"/>
        <end position="89"/>
    </location>
</feature>
<proteinExistence type="predicted"/>
<keyword evidence="1" id="KW-0812">Transmembrane</keyword>
<sequence length="228" mass="25962">MLVDALMSLALLFLMGYQFWGNLAHEWVGAAMFVLFIVHHILNWNWYKTLFSGPCTLFRMAQILLDFAVLSAMICLMISGILLSNHVFAFLHLQGGTAMARLLHMASSYWGFVVMALHLGMHWDIFIGVARKELRIGKASPKRSAVLRLMSASIALYGLTVFAKRNLLTYMLVQTQFVFLDFEEPVPLFYLDYLAMAGSCMFLSHYGGHLLRKMRLDPTRQTGKERPS</sequence>
<dbReference type="AlphaFoldDB" id="D1PKH5"/>
<evidence type="ECO:0000313" key="3">
    <source>
        <dbReference type="EMBL" id="EFB76483.1"/>
    </source>
</evidence>
<keyword evidence="1" id="KW-1133">Transmembrane helix</keyword>
<feature type="transmembrane region" description="Helical" evidence="1">
    <location>
        <begin position="27"/>
        <end position="46"/>
    </location>
</feature>
<organism evidence="3 4">
    <name type="scientific">Subdoligranulum variabile DSM 15176</name>
    <dbReference type="NCBI Taxonomy" id="411471"/>
    <lineage>
        <taxon>Bacteria</taxon>
        <taxon>Bacillati</taxon>
        <taxon>Bacillota</taxon>
        <taxon>Clostridia</taxon>
        <taxon>Eubacteriales</taxon>
        <taxon>Oscillospiraceae</taxon>
        <taxon>Subdoligranulum</taxon>
    </lineage>
</organism>
<comment type="caution">
    <text evidence="3">The sequence shown here is derived from an EMBL/GenBank/DDBJ whole genome shotgun (WGS) entry which is preliminary data.</text>
</comment>
<dbReference type="HOGENOM" id="CLU_076881_0_0_9"/>
<dbReference type="STRING" id="411471.SUBVAR_04851"/>
<dbReference type="Proteomes" id="UP000003438">
    <property type="component" value="Unassembled WGS sequence"/>
</dbReference>
<gene>
    <name evidence="3" type="ORF">SUBVAR_04851</name>
</gene>
<feature type="transmembrane region" description="Helical" evidence="1">
    <location>
        <begin position="188"/>
        <end position="206"/>
    </location>
</feature>
<evidence type="ECO:0000313" key="4">
    <source>
        <dbReference type="Proteomes" id="UP000003438"/>
    </source>
</evidence>
<dbReference type="Pfam" id="PF14358">
    <property type="entry name" value="DUF4405"/>
    <property type="match status" value="1"/>
</dbReference>
<feature type="domain" description="Flavinylation-associated cytochrome" evidence="2">
    <location>
        <begin position="65"/>
        <end position="123"/>
    </location>
</feature>
<evidence type="ECO:0000256" key="1">
    <source>
        <dbReference type="SAM" id="Phobius"/>
    </source>
</evidence>
<dbReference type="eggNOG" id="ENOG502ZTJV">
    <property type="taxonomic scope" value="Bacteria"/>
</dbReference>
<dbReference type="EMBL" id="ACBY02000020">
    <property type="protein sequence ID" value="EFB76483.1"/>
    <property type="molecule type" value="Genomic_DNA"/>
</dbReference>
<dbReference type="InterPro" id="IPR025517">
    <property type="entry name" value="DUF4405"/>
</dbReference>
<keyword evidence="1" id="KW-0472">Membrane</keyword>
<keyword evidence="4" id="KW-1185">Reference proteome</keyword>
<feature type="transmembrane region" description="Helical" evidence="1">
    <location>
        <begin position="149"/>
        <end position="168"/>
    </location>
</feature>
<feature type="transmembrane region" description="Helical" evidence="1">
    <location>
        <begin position="109"/>
        <end position="129"/>
    </location>
</feature>
<dbReference type="OrthoDB" id="9768004at2"/>
<name>D1PKH5_9FIRM</name>
<reference evidence="3" key="1">
    <citation type="submission" date="2009-12" db="EMBL/GenBank/DDBJ databases">
        <authorList>
            <person name="Weinstock G."/>
            <person name="Sodergren E."/>
            <person name="Clifton S."/>
            <person name="Fulton L."/>
            <person name="Fulton B."/>
            <person name="Courtney L."/>
            <person name="Fronick C."/>
            <person name="Harrison M."/>
            <person name="Strong C."/>
            <person name="Farmer C."/>
            <person name="Delahaunty K."/>
            <person name="Markovic C."/>
            <person name="Hall O."/>
            <person name="Minx P."/>
            <person name="Tomlinson C."/>
            <person name="Mitreva M."/>
            <person name="Nelson J."/>
            <person name="Hou S."/>
            <person name="Wollam A."/>
            <person name="Pepin K.H."/>
            <person name="Johnson M."/>
            <person name="Bhonagiri V."/>
            <person name="Nash W.E."/>
            <person name="Warren W."/>
            <person name="Chinwalla A."/>
            <person name="Mardis E.R."/>
            <person name="Wilson R.K."/>
        </authorList>
    </citation>
    <scope>NUCLEOTIDE SEQUENCE [LARGE SCALE GENOMIC DNA]</scope>
    <source>
        <strain evidence="3">DSM 15176</strain>
    </source>
</reference>
<evidence type="ECO:0000259" key="2">
    <source>
        <dbReference type="Pfam" id="PF14358"/>
    </source>
</evidence>
<protein>
    <recommendedName>
        <fullName evidence="2">Flavinylation-associated cytochrome domain-containing protein</fullName>
    </recommendedName>
</protein>
<accession>D1PKH5</accession>